<dbReference type="OrthoDB" id="4130938at2759"/>
<dbReference type="AlphaFoldDB" id="A0A9N9VG35"/>
<evidence type="ECO:0008006" key="3">
    <source>
        <dbReference type="Google" id="ProtNLM"/>
    </source>
</evidence>
<proteinExistence type="predicted"/>
<gene>
    <name evidence="1" type="ORF">CRHIZ90672A_00016698</name>
</gene>
<keyword evidence="2" id="KW-1185">Reference proteome</keyword>
<accession>A0A9N9VG35</accession>
<comment type="caution">
    <text evidence="1">The sequence shown here is derived from an EMBL/GenBank/DDBJ whole genome shotgun (WGS) entry which is preliminary data.</text>
</comment>
<dbReference type="EMBL" id="CABFNQ020000713">
    <property type="protein sequence ID" value="CAH0025592.1"/>
    <property type="molecule type" value="Genomic_DNA"/>
</dbReference>
<evidence type="ECO:0000313" key="1">
    <source>
        <dbReference type="EMBL" id="CAH0025592.1"/>
    </source>
</evidence>
<organism evidence="1 2">
    <name type="scientific">Clonostachys rhizophaga</name>
    <dbReference type="NCBI Taxonomy" id="160324"/>
    <lineage>
        <taxon>Eukaryota</taxon>
        <taxon>Fungi</taxon>
        <taxon>Dikarya</taxon>
        <taxon>Ascomycota</taxon>
        <taxon>Pezizomycotina</taxon>
        <taxon>Sordariomycetes</taxon>
        <taxon>Hypocreomycetidae</taxon>
        <taxon>Hypocreales</taxon>
        <taxon>Bionectriaceae</taxon>
        <taxon>Clonostachys</taxon>
    </lineage>
</organism>
<dbReference type="Proteomes" id="UP000696573">
    <property type="component" value="Unassembled WGS sequence"/>
</dbReference>
<name>A0A9N9VG35_9HYPO</name>
<evidence type="ECO:0000313" key="2">
    <source>
        <dbReference type="Proteomes" id="UP000696573"/>
    </source>
</evidence>
<dbReference type="Pfam" id="PF13289">
    <property type="entry name" value="SIR2_2"/>
    <property type="match status" value="1"/>
</dbReference>
<reference evidence="1" key="1">
    <citation type="submission" date="2021-10" db="EMBL/GenBank/DDBJ databases">
        <authorList>
            <person name="Piombo E."/>
        </authorList>
    </citation>
    <scope>NUCLEOTIDE SEQUENCE</scope>
</reference>
<sequence length="541" mass="60314">MSVNPISSAFNEGILEENTSQSRGWTNLHPRIESMLEMVDNRTTLFLGAAASSFRPTDFPAWDKFIELLYSSLIDVASAELEENDRTEVRNELKKCTAGALQWNNLDRVPNYKFTEAIARRLGKDYLRLLNVFGTQRSDDGWLVNHAHRWAAKCLMDGSAAAVVTTNFDDCIERALEKAQANVYRLTGNRHVDGPEIVEHMHNTTQRLVLVVSGPKSCQFAQALLPQLGKTVSLLFKLYGFCHVPETCIDTRLQRQQGPPSYAVDILDTLLVGSVFFLVCYSGGDFNDNTDYLRMVHNKETARLVWLQRRVDQVEPGVKALSDVLQTADTGDHGLCLLHGSMRGEQVEWGTEPSDNAAKLLHNILAIELSENQRASICPEVDQQCSIIKNLHQSFNNNLNNQQSHAQSWVLSSLYGLLLLCGAQPRAAREALAFAQNSAYLVGDLQSSNLIKNLIRELGIGSRSKSEEQPTCQRREGSALTAFIPSLDNVNAKANLYGVPPSLFFRALLHRAMLFADRIAIPPQVLTNSKEFHGWYTPAGD</sequence>
<protein>
    <recommendedName>
        <fullName evidence="3">SIR2-like domain-containing protein</fullName>
    </recommendedName>
</protein>